<reference evidence="1" key="1">
    <citation type="submission" date="2023-10" db="EMBL/GenBank/DDBJ databases">
        <authorList>
            <person name="Chen Y."/>
            <person name="Shah S."/>
            <person name="Dougan E. K."/>
            <person name="Thang M."/>
            <person name="Chan C."/>
        </authorList>
    </citation>
    <scope>NUCLEOTIDE SEQUENCE [LARGE SCALE GENOMIC DNA]</scope>
</reference>
<keyword evidence="2" id="KW-1185">Reference proteome</keyword>
<feature type="non-terminal residue" evidence="1">
    <location>
        <position position="1"/>
    </location>
</feature>
<evidence type="ECO:0000313" key="2">
    <source>
        <dbReference type="Proteomes" id="UP001189429"/>
    </source>
</evidence>
<comment type="caution">
    <text evidence="1">The sequence shown here is derived from an EMBL/GenBank/DDBJ whole genome shotgun (WGS) entry which is preliminary data.</text>
</comment>
<proteinExistence type="predicted"/>
<sequence>ALTAKAKNVWRLRAALGSLLRRKWVTGYALRAVLGHITWMGMLRREALTTLHACYAFVEVFEGRPGRLWDSAARELITVRNLLPILQADLTAGWYSTIACSDAAPEGLGVARQRLEAAVVASCARFSERWRFKVAGAQATRERPLACGSASEKLAATKNGYRAADADPDAAETPLKHVEPFPNYIVAPLADPILDSGRVLAEAPEEVSEDPEGFAVRFEEVPADITDSPAWRPSAAVQVSGGANILFLEGGSPQNGTHRTQSAAGGMAGSAGGACCAGPRVALLLAVVAVATVGPVGADAARKSRVPSAGAAVAQRQKLAQQARSSRPLLAGLTLLETLAIRANTERSYLQMLNNFVQWCQQHRQDWKSYEELDPVLSSYFSDHYLLGTACNIGSQTLVAIAHVTPSLFKQTVSVLPRASRASAAWKRRAPGKTRLPLPRPAVYAIAGWLISHGQLGMACWVVLAFAAYLRPAEAQGLTHESLAPPAPAAGAGHSCWALLMHPLERGVAGKTGHCDDGVLIDQAPLWPVLAAMRLATPPGASLWSFSLDELTAQFSSARQALKLSSPRPHLYSLRRGGASDDLLTGRRSPLEVQRRGRRAVASSMRRYGKEGSLLDEMARVNAAVFAFGALVEANLSSLLEHGFSRMNLRGQVPATALPALGPVAAAPAARPSNAEDGVCSRHLKRRLRRALRAQRTRRVVLELFADSSHLTEAVRRRGLPALDLDLWRGPAEDHLSREFRAVVKGWLACRVAGAVWLGTPCTTWTQALRQPLRTRTRPMGRADLLPREAAKVRMGNRTFHLSCDVIELCLELRIPVFVENPAGSLIWQARRLQRLLQHPSCQLLTFDGCQYDAPWRKRTSVAAWNAVDLSRLQRRCAGRRGMCSRSNRPHVILTGHAGGAHLTAQ</sequence>
<dbReference type="Proteomes" id="UP001189429">
    <property type="component" value="Unassembled WGS sequence"/>
</dbReference>
<evidence type="ECO:0000313" key="1">
    <source>
        <dbReference type="EMBL" id="CAK0867123.1"/>
    </source>
</evidence>
<accession>A0ABN9V2W8</accession>
<name>A0ABN9V2W8_9DINO</name>
<gene>
    <name evidence="1" type="ORF">PCOR1329_LOCUS54129</name>
</gene>
<feature type="non-terminal residue" evidence="1">
    <location>
        <position position="906"/>
    </location>
</feature>
<organism evidence="1 2">
    <name type="scientific">Prorocentrum cordatum</name>
    <dbReference type="NCBI Taxonomy" id="2364126"/>
    <lineage>
        <taxon>Eukaryota</taxon>
        <taxon>Sar</taxon>
        <taxon>Alveolata</taxon>
        <taxon>Dinophyceae</taxon>
        <taxon>Prorocentrales</taxon>
        <taxon>Prorocentraceae</taxon>
        <taxon>Prorocentrum</taxon>
    </lineage>
</organism>
<dbReference type="EMBL" id="CAUYUJ010016612">
    <property type="protein sequence ID" value="CAK0867123.1"/>
    <property type="molecule type" value="Genomic_DNA"/>
</dbReference>
<protein>
    <submittedName>
        <fullName evidence="1">Uncharacterized protein</fullName>
    </submittedName>
</protein>